<reference evidence="9 10" key="1">
    <citation type="submission" date="2019-03" db="EMBL/GenBank/DDBJ databases">
        <title>Ruegeria lutea sp. nov., a novel strain, isolated from marine sediment, the Masan Bay, South Korea.</title>
        <authorList>
            <person name="Kim J."/>
            <person name="Kim D.-Y."/>
            <person name="Lee S.-S."/>
        </authorList>
    </citation>
    <scope>NUCLEOTIDE SEQUENCE [LARGE SCALE GENOMIC DNA]</scope>
    <source>
        <strain evidence="9 10">318-1</strain>
    </source>
</reference>
<evidence type="ECO:0000256" key="5">
    <source>
        <dbReference type="ARBA" id="ARBA00022989"/>
    </source>
</evidence>
<evidence type="ECO:0000256" key="6">
    <source>
        <dbReference type="ARBA" id="ARBA00023136"/>
    </source>
</evidence>
<comment type="similarity">
    <text evidence="7">Belongs to the binding-protein-dependent transport system permease family.</text>
</comment>
<dbReference type="InterPro" id="IPR035906">
    <property type="entry name" value="MetI-like_sf"/>
</dbReference>
<gene>
    <name evidence="9" type="ORF">E1832_05625</name>
</gene>
<feature type="transmembrane region" description="Helical" evidence="7">
    <location>
        <begin position="134"/>
        <end position="155"/>
    </location>
</feature>
<dbReference type="AlphaFoldDB" id="A0A4R5VFQ2"/>
<dbReference type="PANTHER" id="PTHR43163:SF3">
    <property type="entry name" value="PEPTIDE ABC TRANSPORTER PERMEASE PROTEIN"/>
    <property type="match status" value="1"/>
</dbReference>
<evidence type="ECO:0000313" key="9">
    <source>
        <dbReference type="EMBL" id="TDK50676.1"/>
    </source>
</evidence>
<name>A0A4R5VFQ2_9RHOB</name>
<evidence type="ECO:0000256" key="3">
    <source>
        <dbReference type="ARBA" id="ARBA00022475"/>
    </source>
</evidence>
<keyword evidence="5 7" id="KW-1133">Transmembrane helix</keyword>
<dbReference type="Gene3D" id="1.10.3720.10">
    <property type="entry name" value="MetI-like"/>
    <property type="match status" value="1"/>
</dbReference>
<dbReference type="Proteomes" id="UP000295301">
    <property type="component" value="Unassembled WGS sequence"/>
</dbReference>
<feature type="domain" description="ABC transmembrane type-1" evidence="8">
    <location>
        <begin position="95"/>
        <end position="305"/>
    </location>
</feature>
<dbReference type="CDD" id="cd06261">
    <property type="entry name" value="TM_PBP2"/>
    <property type="match status" value="1"/>
</dbReference>
<comment type="caution">
    <text evidence="9">The sequence shown here is derived from an EMBL/GenBank/DDBJ whole genome shotgun (WGS) entry which is preliminary data.</text>
</comment>
<feature type="transmembrane region" description="Helical" evidence="7">
    <location>
        <begin position="175"/>
        <end position="198"/>
    </location>
</feature>
<dbReference type="Pfam" id="PF19300">
    <property type="entry name" value="BPD_transp_1_N"/>
    <property type="match status" value="1"/>
</dbReference>
<feature type="transmembrane region" description="Helical" evidence="7">
    <location>
        <begin position="99"/>
        <end position="122"/>
    </location>
</feature>
<dbReference type="OrthoDB" id="9807402at2"/>
<evidence type="ECO:0000259" key="8">
    <source>
        <dbReference type="PROSITE" id="PS50928"/>
    </source>
</evidence>
<keyword evidence="6 7" id="KW-0472">Membrane</keyword>
<keyword evidence="2 7" id="KW-0813">Transport</keyword>
<dbReference type="InterPro" id="IPR000515">
    <property type="entry name" value="MetI-like"/>
</dbReference>
<evidence type="ECO:0000313" key="10">
    <source>
        <dbReference type="Proteomes" id="UP000295301"/>
    </source>
</evidence>
<evidence type="ECO:0000256" key="2">
    <source>
        <dbReference type="ARBA" id="ARBA00022448"/>
    </source>
</evidence>
<dbReference type="SUPFAM" id="SSF161098">
    <property type="entry name" value="MetI-like"/>
    <property type="match status" value="1"/>
</dbReference>
<keyword evidence="3" id="KW-1003">Cell membrane</keyword>
<feature type="transmembrane region" description="Helical" evidence="7">
    <location>
        <begin position="236"/>
        <end position="262"/>
    </location>
</feature>
<feature type="transmembrane region" description="Helical" evidence="7">
    <location>
        <begin position="9"/>
        <end position="27"/>
    </location>
</feature>
<dbReference type="GO" id="GO:0005886">
    <property type="term" value="C:plasma membrane"/>
    <property type="evidence" value="ECO:0007669"/>
    <property type="project" value="UniProtKB-SubCell"/>
</dbReference>
<sequence>MLFYIIKRILMTIPVMVVVALFVFLMLRLSPGDPAAVIAGDYATAEDVERIREQLGLSEPIVVQFTKWLGQLVQGDLGTSIFSNKPVAELIAQRIEPTMLLALTTILFSVFVAVPLGTLAAYRAGSWVDRVVMLFSVGGFSVPVFVLGYVLIYVLSLNLKLLPVQGYRSPFTEGIGPFLAHITLPTLTLSVIFIALIARMTRASVIEVLEEDYVRTARSKGQSEFKVLLRHALRNAAVPIITVIGIGIALLIGGVVVTESVFNIPGLGRLVLDAVLARDYPIIQGLILFFSFVYILLNLLIDLSYSLLDPRIRY</sequence>
<protein>
    <submittedName>
        <fullName evidence="9">ABC transporter permease</fullName>
    </submittedName>
</protein>
<organism evidence="9 10">
    <name type="scientific">Antarcticimicrobium luteum</name>
    <dbReference type="NCBI Taxonomy" id="2547397"/>
    <lineage>
        <taxon>Bacteria</taxon>
        <taxon>Pseudomonadati</taxon>
        <taxon>Pseudomonadota</taxon>
        <taxon>Alphaproteobacteria</taxon>
        <taxon>Rhodobacterales</taxon>
        <taxon>Paracoccaceae</taxon>
        <taxon>Antarcticimicrobium</taxon>
    </lineage>
</organism>
<evidence type="ECO:0000256" key="4">
    <source>
        <dbReference type="ARBA" id="ARBA00022692"/>
    </source>
</evidence>
<dbReference type="PANTHER" id="PTHR43163">
    <property type="entry name" value="DIPEPTIDE TRANSPORT SYSTEM PERMEASE PROTEIN DPPB-RELATED"/>
    <property type="match status" value="1"/>
</dbReference>
<dbReference type="PROSITE" id="PS50928">
    <property type="entry name" value="ABC_TM1"/>
    <property type="match status" value="1"/>
</dbReference>
<dbReference type="GO" id="GO:0055085">
    <property type="term" value="P:transmembrane transport"/>
    <property type="evidence" value="ECO:0007669"/>
    <property type="project" value="InterPro"/>
</dbReference>
<evidence type="ECO:0000256" key="7">
    <source>
        <dbReference type="RuleBase" id="RU363032"/>
    </source>
</evidence>
<feature type="transmembrane region" description="Helical" evidence="7">
    <location>
        <begin position="282"/>
        <end position="308"/>
    </location>
</feature>
<evidence type="ECO:0000256" key="1">
    <source>
        <dbReference type="ARBA" id="ARBA00004651"/>
    </source>
</evidence>
<dbReference type="Pfam" id="PF00528">
    <property type="entry name" value="BPD_transp_1"/>
    <property type="match status" value="1"/>
</dbReference>
<comment type="subcellular location">
    <subcellularLocation>
        <location evidence="1 7">Cell membrane</location>
        <topology evidence="1 7">Multi-pass membrane protein</topology>
    </subcellularLocation>
</comment>
<keyword evidence="10" id="KW-1185">Reference proteome</keyword>
<dbReference type="InterPro" id="IPR045621">
    <property type="entry name" value="BPD_transp_1_N"/>
</dbReference>
<dbReference type="RefSeq" id="WP_133358756.1">
    <property type="nucleotide sequence ID" value="NZ_SMUV01000054.1"/>
</dbReference>
<dbReference type="EMBL" id="SMUV01000054">
    <property type="protein sequence ID" value="TDK50676.1"/>
    <property type="molecule type" value="Genomic_DNA"/>
</dbReference>
<accession>A0A4R5VFQ2</accession>
<proteinExistence type="inferred from homology"/>
<keyword evidence="4 7" id="KW-0812">Transmembrane</keyword>